<dbReference type="EMBL" id="FOKI01000005">
    <property type="protein sequence ID" value="SFA87174.1"/>
    <property type="molecule type" value="Genomic_DNA"/>
</dbReference>
<gene>
    <name evidence="1" type="ORF">SAMN04488528_100539</name>
</gene>
<proteinExistence type="predicted"/>
<evidence type="ECO:0000313" key="1">
    <source>
        <dbReference type="EMBL" id="SFA87174.1"/>
    </source>
</evidence>
<name>A0A1I0WF42_9CLOT</name>
<evidence type="ECO:0000313" key="2">
    <source>
        <dbReference type="Proteomes" id="UP000198619"/>
    </source>
</evidence>
<keyword evidence="2" id="KW-1185">Reference proteome</keyword>
<organism evidence="1 2">
    <name type="scientific">Clostridium frigidicarnis</name>
    <dbReference type="NCBI Taxonomy" id="84698"/>
    <lineage>
        <taxon>Bacteria</taxon>
        <taxon>Bacillati</taxon>
        <taxon>Bacillota</taxon>
        <taxon>Clostridia</taxon>
        <taxon>Eubacteriales</taxon>
        <taxon>Clostridiaceae</taxon>
        <taxon>Clostridium</taxon>
    </lineage>
</organism>
<accession>A0A1I0WF42</accession>
<protein>
    <submittedName>
        <fullName evidence="1">Uncharacterized protein</fullName>
    </submittedName>
</protein>
<dbReference type="AlphaFoldDB" id="A0A1I0WF42"/>
<dbReference type="RefSeq" id="WP_090039095.1">
    <property type="nucleotide sequence ID" value="NZ_FOKI01000005.1"/>
</dbReference>
<dbReference type="Proteomes" id="UP000198619">
    <property type="component" value="Unassembled WGS sequence"/>
</dbReference>
<sequence length="119" mass="13950">MDYYVYDVFKDLFKRGEKTSLDDEFIFDIDNCSHIDKLIKQCKDHDEGIKGIKGYIEVDEKTYKAKGLENYNIHAYFNMIKDSIMLKINNDEFAMGKSIRIHVHANPNNDNFKIAICKS</sequence>
<reference evidence="1 2" key="1">
    <citation type="submission" date="2016-10" db="EMBL/GenBank/DDBJ databases">
        <authorList>
            <person name="de Groot N.N."/>
        </authorList>
    </citation>
    <scope>NUCLEOTIDE SEQUENCE [LARGE SCALE GENOMIC DNA]</scope>
    <source>
        <strain evidence="1 2">DSM 12271</strain>
    </source>
</reference>